<dbReference type="InterPro" id="IPR013763">
    <property type="entry name" value="Cyclin-like_dom"/>
</dbReference>
<dbReference type="EMBL" id="JAFCMP010000027">
    <property type="protein sequence ID" value="KAG5190821.1"/>
    <property type="molecule type" value="Genomic_DNA"/>
</dbReference>
<protein>
    <submittedName>
        <fullName evidence="7">Cyclin-like protein</fullName>
    </submittedName>
</protein>
<feature type="domain" description="Cyclin C-terminal" evidence="6">
    <location>
        <begin position="113"/>
        <end position="234"/>
    </location>
</feature>
<dbReference type="PIRSF" id="PIRSF001771">
    <property type="entry name" value="Cyclin_A_B_D_E"/>
    <property type="match status" value="1"/>
</dbReference>
<dbReference type="SMART" id="SM00385">
    <property type="entry name" value="CYCLIN"/>
    <property type="match status" value="2"/>
</dbReference>
<sequence>MRYDPSATYIPHRRYMVDWISEIGEELKLQPVTIHSAISFLDQVCTTQGYDPKGWRLQAICCLSVAAKYEEAERNMPMVSEMAIAAETRLTTGMVTQGELSLARGLGWDISRVTAMHFLGYYLHQGVTFLSDECQGRALVTKVTRYMKKYVEFFANLCQQDYSFQRHRPSTIAAASILAARRALCIAPLWRPELERLTGCAPRDIQACAEEVWAFYEAMFPTHQPLRTSGSEPKPTAGAAL</sequence>
<organism evidence="7 8">
    <name type="scientific">Tribonema minus</name>
    <dbReference type="NCBI Taxonomy" id="303371"/>
    <lineage>
        <taxon>Eukaryota</taxon>
        <taxon>Sar</taxon>
        <taxon>Stramenopiles</taxon>
        <taxon>Ochrophyta</taxon>
        <taxon>PX clade</taxon>
        <taxon>Xanthophyceae</taxon>
        <taxon>Tribonematales</taxon>
        <taxon>Tribonemataceae</taxon>
        <taxon>Tribonema</taxon>
    </lineage>
</organism>
<dbReference type="Gene3D" id="1.10.472.10">
    <property type="entry name" value="Cyclin-like"/>
    <property type="match status" value="2"/>
</dbReference>
<keyword evidence="1" id="KW-0132">Cell division</keyword>
<dbReference type="Pfam" id="PF00134">
    <property type="entry name" value="Cyclin_N"/>
    <property type="match status" value="1"/>
</dbReference>
<evidence type="ECO:0000256" key="3">
    <source>
        <dbReference type="ARBA" id="ARBA00023306"/>
    </source>
</evidence>
<comment type="caution">
    <text evidence="7">The sequence shown here is derived from an EMBL/GenBank/DDBJ whole genome shotgun (WGS) entry which is preliminary data.</text>
</comment>
<dbReference type="CDD" id="cd20529">
    <property type="entry name" value="CYCLIN_CCNJ-like_rpt2"/>
    <property type="match status" value="1"/>
</dbReference>
<dbReference type="FunFam" id="1.10.472.10:FF:000010">
    <property type="entry name" value="G1/S-specific cyclin Cln1"/>
    <property type="match status" value="1"/>
</dbReference>
<feature type="domain" description="Cyclin-like" evidence="5">
    <location>
        <begin position="141"/>
        <end position="214"/>
    </location>
</feature>
<keyword evidence="8" id="KW-1185">Reference proteome</keyword>
<evidence type="ECO:0000313" key="8">
    <source>
        <dbReference type="Proteomes" id="UP000664859"/>
    </source>
</evidence>
<feature type="domain" description="Cyclin-like" evidence="5">
    <location>
        <begin position="18"/>
        <end position="104"/>
    </location>
</feature>
<keyword evidence="3" id="KW-0131">Cell cycle</keyword>
<dbReference type="OrthoDB" id="285802at2759"/>
<dbReference type="InterPro" id="IPR039361">
    <property type="entry name" value="Cyclin"/>
</dbReference>
<dbReference type="InterPro" id="IPR036915">
    <property type="entry name" value="Cyclin-like_sf"/>
</dbReference>
<evidence type="ECO:0000259" key="5">
    <source>
        <dbReference type="SMART" id="SM00385"/>
    </source>
</evidence>
<evidence type="ECO:0000259" key="6">
    <source>
        <dbReference type="SMART" id="SM01332"/>
    </source>
</evidence>
<reference evidence="7" key="1">
    <citation type="submission" date="2021-02" db="EMBL/GenBank/DDBJ databases">
        <title>First Annotated Genome of the Yellow-green Alga Tribonema minus.</title>
        <authorList>
            <person name="Mahan K.M."/>
        </authorList>
    </citation>
    <scope>NUCLEOTIDE SEQUENCE</scope>
    <source>
        <strain evidence="7">UTEX B ZZ1240</strain>
    </source>
</reference>
<evidence type="ECO:0000313" key="7">
    <source>
        <dbReference type="EMBL" id="KAG5190821.1"/>
    </source>
</evidence>
<dbReference type="GO" id="GO:0016538">
    <property type="term" value="F:cyclin-dependent protein serine/threonine kinase regulator activity"/>
    <property type="evidence" value="ECO:0007669"/>
    <property type="project" value="InterPro"/>
</dbReference>
<evidence type="ECO:0000256" key="2">
    <source>
        <dbReference type="ARBA" id="ARBA00023127"/>
    </source>
</evidence>
<gene>
    <name evidence="7" type="ORF">JKP88DRAFT_191907</name>
</gene>
<dbReference type="InterPro" id="IPR046965">
    <property type="entry name" value="Cyclin_A/B-like"/>
</dbReference>
<dbReference type="PANTHER" id="PTHR10177">
    <property type="entry name" value="CYCLINS"/>
    <property type="match status" value="1"/>
</dbReference>
<comment type="similarity">
    <text evidence="4">Belongs to the cyclin family.</text>
</comment>
<evidence type="ECO:0000256" key="1">
    <source>
        <dbReference type="ARBA" id="ARBA00022618"/>
    </source>
</evidence>
<keyword evidence="2 4" id="KW-0195">Cyclin</keyword>
<dbReference type="GO" id="GO:0044772">
    <property type="term" value="P:mitotic cell cycle phase transition"/>
    <property type="evidence" value="ECO:0007669"/>
    <property type="project" value="InterPro"/>
</dbReference>
<dbReference type="AlphaFoldDB" id="A0A835ZBR6"/>
<accession>A0A835ZBR6</accession>
<dbReference type="SMART" id="SM01332">
    <property type="entry name" value="Cyclin_C"/>
    <property type="match status" value="1"/>
</dbReference>
<dbReference type="GO" id="GO:0051726">
    <property type="term" value="P:regulation of cell cycle"/>
    <property type="evidence" value="ECO:0007669"/>
    <property type="project" value="UniProtKB-ARBA"/>
</dbReference>
<dbReference type="SUPFAM" id="SSF47954">
    <property type="entry name" value="Cyclin-like"/>
    <property type="match status" value="2"/>
</dbReference>
<evidence type="ECO:0000256" key="4">
    <source>
        <dbReference type="RuleBase" id="RU000383"/>
    </source>
</evidence>
<proteinExistence type="inferred from homology"/>
<dbReference type="InterPro" id="IPR004367">
    <property type="entry name" value="Cyclin_C-dom"/>
</dbReference>
<name>A0A835ZBR6_9STRA</name>
<dbReference type="InterPro" id="IPR006671">
    <property type="entry name" value="Cyclin_N"/>
</dbReference>
<dbReference type="Pfam" id="PF02984">
    <property type="entry name" value="Cyclin_C"/>
    <property type="match status" value="1"/>
</dbReference>
<dbReference type="Proteomes" id="UP000664859">
    <property type="component" value="Unassembled WGS sequence"/>
</dbReference>
<dbReference type="GO" id="GO:0051301">
    <property type="term" value="P:cell division"/>
    <property type="evidence" value="ECO:0007669"/>
    <property type="project" value="UniProtKB-KW"/>
</dbReference>